<dbReference type="Proteomes" id="UP000516160">
    <property type="component" value="Chromosome"/>
</dbReference>
<evidence type="ECO:0000256" key="1">
    <source>
        <dbReference type="SAM" id="Phobius"/>
    </source>
</evidence>
<reference evidence="2 3" key="1">
    <citation type="submission" date="2020-07" db="EMBL/GenBank/DDBJ databases">
        <title>Alkalicella. sp. LB2 genome.</title>
        <authorList>
            <person name="Postec A."/>
            <person name="Quemeneur M."/>
        </authorList>
    </citation>
    <scope>NUCLEOTIDE SEQUENCE [LARGE SCALE GENOMIC DNA]</scope>
    <source>
        <strain evidence="2 3">LB2</strain>
    </source>
</reference>
<feature type="transmembrane region" description="Helical" evidence="1">
    <location>
        <begin position="101"/>
        <end position="120"/>
    </location>
</feature>
<keyword evidence="1" id="KW-0812">Transmembrane</keyword>
<feature type="transmembrane region" description="Helical" evidence="1">
    <location>
        <begin position="175"/>
        <end position="195"/>
    </location>
</feature>
<evidence type="ECO:0000313" key="2">
    <source>
        <dbReference type="EMBL" id="QNO13524.1"/>
    </source>
</evidence>
<dbReference type="EMBL" id="CP058559">
    <property type="protein sequence ID" value="QNO13524.1"/>
    <property type="molecule type" value="Genomic_DNA"/>
</dbReference>
<keyword evidence="3" id="KW-1185">Reference proteome</keyword>
<dbReference type="AlphaFoldDB" id="A0A7G9W4B2"/>
<feature type="transmembrane region" description="Helical" evidence="1">
    <location>
        <begin position="141"/>
        <end position="163"/>
    </location>
</feature>
<keyword evidence="1" id="KW-0472">Membrane</keyword>
<name>A0A7G9W4B2_ALKCA</name>
<dbReference type="KEGG" id="acae:HYG86_01445"/>
<feature type="transmembrane region" description="Helical" evidence="1">
    <location>
        <begin position="78"/>
        <end position="95"/>
    </location>
</feature>
<proteinExistence type="predicted"/>
<dbReference type="RefSeq" id="WP_213167194.1">
    <property type="nucleotide sequence ID" value="NZ_CP058559.1"/>
</dbReference>
<feature type="transmembrane region" description="Helical" evidence="1">
    <location>
        <begin position="200"/>
        <end position="220"/>
    </location>
</feature>
<sequence length="266" mass="30666">MKNFNETDREYSEQELDEILHCLELDCYQIDMPEKEQIENCVQNLYQYLPRKKTFSDKLGFIFNEVKLELSYFNKFELKHLLTITIMFIALVVVSDNKPEIMFLSLAAVPIVTGFISLNKSKLSNMLELELSLKRSWKNRLFSKLFINYSVALTILLIMSIWVVGSGAEIDIVKYLSISLFVLGVLSVMSLWILFYSRGLLGSVITMVLWLVFSGGPLFSTRYFQLLESVSTINYILGAVLTTGLFIQYIIKMTKRDYDISVQLSS</sequence>
<evidence type="ECO:0000313" key="3">
    <source>
        <dbReference type="Proteomes" id="UP000516160"/>
    </source>
</evidence>
<keyword evidence="1" id="KW-1133">Transmembrane helix</keyword>
<feature type="transmembrane region" description="Helical" evidence="1">
    <location>
        <begin position="232"/>
        <end position="251"/>
    </location>
</feature>
<protein>
    <submittedName>
        <fullName evidence="2">Uncharacterized protein</fullName>
    </submittedName>
</protein>
<gene>
    <name evidence="2" type="ORF">HYG86_01445</name>
</gene>
<accession>A0A7G9W4B2</accession>
<organism evidence="2 3">
    <name type="scientific">Alkalicella caledoniensis</name>
    <dbReference type="NCBI Taxonomy" id="2731377"/>
    <lineage>
        <taxon>Bacteria</taxon>
        <taxon>Bacillati</taxon>
        <taxon>Bacillota</taxon>
        <taxon>Clostridia</taxon>
        <taxon>Eubacteriales</taxon>
        <taxon>Proteinivoracaceae</taxon>
        <taxon>Alkalicella</taxon>
    </lineage>
</organism>